<reference evidence="4 6" key="2">
    <citation type="submission" date="2022-03" db="EMBL/GenBank/DDBJ databases">
        <title>Genome sequencing of Morococcus cerebrosus.</title>
        <authorList>
            <person name="Baek M.-G."/>
            <person name="Yi H."/>
        </authorList>
    </citation>
    <scope>NUCLEOTIDE SEQUENCE [LARGE SCALE GENOMIC DNA]</scope>
    <source>
        <strain evidence="4 6">CIP 81.93</strain>
    </source>
</reference>
<dbReference type="Pfam" id="PF05433">
    <property type="entry name" value="Rick_17kDa_Anti"/>
    <property type="match status" value="1"/>
</dbReference>
<dbReference type="EMBL" id="JUFZ01000019">
    <property type="protein sequence ID" value="KIC12090.1"/>
    <property type="molecule type" value="Genomic_DNA"/>
</dbReference>
<organism evidence="3 5">
    <name type="scientific">Morococcus cerebrosus</name>
    <dbReference type="NCBI Taxonomy" id="1056807"/>
    <lineage>
        <taxon>Bacteria</taxon>
        <taxon>Pseudomonadati</taxon>
        <taxon>Pseudomonadota</taxon>
        <taxon>Betaproteobacteria</taxon>
        <taxon>Neisseriales</taxon>
        <taxon>Neisseriaceae</taxon>
        <taxon>Morococcus</taxon>
    </lineage>
</organism>
<evidence type="ECO:0000313" key="3">
    <source>
        <dbReference type="EMBL" id="KIC12090.1"/>
    </source>
</evidence>
<gene>
    <name evidence="3" type="ORF">MCC93_05020</name>
    <name evidence="4" type="ORF">MON37_09085</name>
</gene>
<keyword evidence="6" id="KW-1185">Reference proteome</keyword>
<reference evidence="3 5" key="1">
    <citation type="submission" date="2014-12" db="EMBL/GenBank/DDBJ databases">
        <title>Genome sequence of Morococcus cerebrosus.</title>
        <authorList>
            <person name="Shin S.-K."/>
            <person name="Yi H."/>
        </authorList>
    </citation>
    <scope>NUCLEOTIDE SEQUENCE [LARGE SCALE GENOMIC DNA]</scope>
    <source>
        <strain evidence="3 5">CIP 81.93</strain>
    </source>
</reference>
<evidence type="ECO:0000259" key="2">
    <source>
        <dbReference type="Pfam" id="PF05433"/>
    </source>
</evidence>
<evidence type="ECO:0000313" key="4">
    <source>
        <dbReference type="EMBL" id="UNV86808.1"/>
    </source>
</evidence>
<protein>
    <submittedName>
        <fullName evidence="4">Glycine zipper 2TM domain-containing protein</fullName>
    </submittedName>
</protein>
<dbReference type="InterPro" id="IPR008816">
    <property type="entry name" value="Gly_zipper_2TM_dom"/>
</dbReference>
<sequence>MKKALTKTVTLIAIAASLSACAGMNQTQRNTATGAVLGGVAGNLIGGDTGSTLGGAALGGVIGSQVHHGHRYR</sequence>
<dbReference type="PATRIC" id="fig|1056807.3.peg.484"/>
<proteinExistence type="predicted"/>
<feature type="domain" description="Glycine zipper 2TM" evidence="2">
    <location>
        <begin position="31"/>
        <end position="66"/>
    </location>
</feature>
<evidence type="ECO:0000313" key="6">
    <source>
        <dbReference type="Proteomes" id="UP000829504"/>
    </source>
</evidence>
<name>A0A0C1H0W9_9NEIS</name>
<evidence type="ECO:0000313" key="5">
    <source>
        <dbReference type="Proteomes" id="UP000031390"/>
    </source>
</evidence>
<dbReference type="Proteomes" id="UP000829504">
    <property type="component" value="Chromosome"/>
</dbReference>
<dbReference type="EMBL" id="CP094242">
    <property type="protein sequence ID" value="UNV86808.1"/>
    <property type="molecule type" value="Genomic_DNA"/>
</dbReference>
<feature type="signal peptide" evidence="1">
    <location>
        <begin position="1"/>
        <end position="22"/>
    </location>
</feature>
<dbReference type="AlphaFoldDB" id="A0A0C1H0W9"/>
<dbReference type="Proteomes" id="UP000031390">
    <property type="component" value="Unassembled WGS sequence"/>
</dbReference>
<evidence type="ECO:0000256" key="1">
    <source>
        <dbReference type="SAM" id="SignalP"/>
    </source>
</evidence>
<feature type="chain" id="PRO_5002133647" evidence="1">
    <location>
        <begin position="23"/>
        <end position="73"/>
    </location>
</feature>
<dbReference type="RefSeq" id="WP_003741122.1">
    <property type="nucleotide sequence ID" value="NZ_CP094242.1"/>
</dbReference>
<dbReference type="PROSITE" id="PS51257">
    <property type="entry name" value="PROKAR_LIPOPROTEIN"/>
    <property type="match status" value="1"/>
</dbReference>
<keyword evidence="1" id="KW-0732">Signal</keyword>
<accession>A0A0C1H0W9</accession>
<dbReference type="GO" id="GO:0019867">
    <property type="term" value="C:outer membrane"/>
    <property type="evidence" value="ECO:0007669"/>
    <property type="project" value="InterPro"/>
</dbReference>